<organism evidence="14 15">
    <name type="scientific">Stichopus japonicus</name>
    <name type="common">Sea cucumber</name>
    <dbReference type="NCBI Taxonomy" id="307972"/>
    <lineage>
        <taxon>Eukaryota</taxon>
        <taxon>Metazoa</taxon>
        <taxon>Echinodermata</taxon>
        <taxon>Eleutherozoa</taxon>
        <taxon>Echinozoa</taxon>
        <taxon>Holothuroidea</taxon>
        <taxon>Aspidochirotacea</taxon>
        <taxon>Aspidochirotida</taxon>
        <taxon>Stichopodidae</taxon>
        <taxon>Apostichopus</taxon>
    </lineage>
</organism>
<feature type="domain" description="Fucosyltransferase C-terminal" evidence="12">
    <location>
        <begin position="250"/>
        <end position="422"/>
    </location>
</feature>
<evidence type="ECO:0000256" key="6">
    <source>
        <dbReference type="ARBA" id="ARBA00022692"/>
    </source>
</evidence>
<evidence type="ECO:0000256" key="10">
    <source>
        <dbReference type="ARBA" id="ARBA00023180"/>
    </source>
</evidence>
<dbReference type="InterPro" id="IPR055270">
    <property type="entry name" value="Glyco_tran_10_C"/>
</dbReference>
<comment type="pathway">
    <text evidence="2">Protein modification; protein glycosylation.</text>
</comment>
<keyword evidence="5 11" id="KW-0808">Transferase</keyword>
<dbReference type="Pfam" id="PF00852">
    <property type="entry name" value="Glyco_transf_10"/>
    <property type="match status" value="1"/>
</dbReference>
<evidence type="ECO:0000256" key="3">
    <source>
        <dbReference type="ARBA" id="ARBA00008919"/>
    </source>
</evidence>
<evidence type="ECO:0000256" key="11">
    <source>
        <dbReference type="RuleBase" id="RU003832"/>
    </source>
</evidence>
<feature type="domain" description="Fucosyltransferase N-terminal" evidence="13">
    <location>
        <begin position="143"/>
        <end position="233"/>
    </location>
</feature>
<dbReference type="UniPathway" id="UPA00378"/>
<keyword evidence="15" id="KW-1185">Reference proteome</keyword>
<keyword evidence="10" id="KW-0325">Glycoprotein</keyword>
<evidence type="ECO:0000256" key="5">
    <source>
        <dbReference type="ARBA" id="ARBA00022679"/>
    </source>
</evidence>
<dbReference type="Pfam" id="PF17039">
    <property type="entry name" value="Glyco_tran_10_N"/>
    <property type="match status" value="1"/>
</dbReference>
<dbReference type="InterPro" id="IPR038577">
    <property type="entry name" value="GT10-like_C_sf"/>
</dbReference>
<dbReference type="PANTHER" id="PTHR11929">
    <property type="entry name" value="ALPHA- 1,3 -FUCOSYLTRANSFERASE"/>
    <property type="match status" value="1"/>
</dbReference>
<evidence type="ECO:0000256" key="1">
    <source>
        <dbReference type="ARBA" id="ARBA00004167"/>
    </source>
</evidence>
<dbReference type="PANTHER" id="PTHR11929:SF145">
    <property type="entry name" value="ALPHA-(1,3)-FUCOSYLTRANSFERASE FUT-1"/>
    <property type="match status" value="1"/>
</dbReference>
<keyword evidence="11" id="KW-0333">Golgi apparatus</keyword>
<dbReference type="InterPro" id="IPR031481">
    <property type="entry name" value="Glyco_tran_10_N"/>
</dbReference>
<dbReference type="EMBL" id="MRZV01000190">
    <property type="protein sequence ID" value="PIK56042.1"/>
    <property type="molecule type" value="Genomic_DNA"/>
</dbReference>
<gene>
    <name evidence="14" type="ORF">BSL78_07068</name>
</gene>
<dbReference type="FunFam" id="3.40.50.11660:FF:000010">
    <property type="entry name" value="Uncharacterized protein"/>
    <property type="match status" value="1"/>
</dbReference>
<keyword evidence="7" id="KW-0735">Signal-anchor</keyword>
<comment type="caution">
    <text evidence="14">The sequence shown here is derived from an EMBL/GenBank/DDBJ whole genome shotgun (WGS) entry which is preliminary data.</text>
</comment>
<sequence length="456" mass="53362">MDRSQLKQIFCLGIFLVFVSLAEVAYFTDLLKASKTSVTWPSKRFQGANDPKWTTKRRLKQNNHFIAKGVHVIPSSSEKFQLFMNDHNIKKRHKKVDVVRKNTVDGNKNDLIENPDNLEKGSCEKIIQIVGQLKLKHDIGKHFCPEQNCTIRYVQSKNITNISRMDAVILHHKTGNWKWPDLIRLHLSSPIWIYLTQEPPVKADNAYQDGGSTVGYNLTMTYRHDSDIVFPYGRYIPGKPEIPPKINWAANKTKLIAWMASNCLNTFWKRADFVLALNATMHVDMYGSCGDIVCPRNNDCQNVLWDYKFYLALENCECEDYITEKFWEKSFMYNTVPIVYGTTRENYERLAPPSSFIHVNDFANFSALVDYVTYLDGNDTAYNEYLAWKTYGRVESYRERDFTEYPWLMCQILSQITELSRQITAKERTEPKIVDMNKWWRPTCQIVNRSRRNRTD</sequence>
<evidence type="ECO:0000259" key="12">
    <source>
        <dbReference type="Pfam" id="PF00852"/>
    </source>
</evidence>
<dbReference type="OrthoDB" id="427096at2759"/>
<dbReference type="EC" id="2.4.1.-" evidence="11"/>
<name>A0A2G8L702_STIJA</name>
<evidence type="ECO:0000256" key="2">
    <source>
        <dbReference type="ARBA" id="ARBA00004922"/>
    </source>
</evidence>
<evidence type="ECO:0000313" key="15">
    <source>
        <dbReference type="Proteomes" id="UP000230750"/>
    </source>
</evidence>
<dbReference type="STRING" id="307972.A0A2G8L702"/>
<comment type="subcellular location">
    <subcellularLocation>
        <location evidence="11">Golgi apparatus</location>
        <location evidence="11">Golgi stack membrane</location>
        <topology evidence="11">Single-pass type II membrane protein</topology>
    </subcellularLocation>
    <subcellularLocation>
        <location evidence="1">Membrane</location>
        <topology evidence="1">Single-pass membrane protein</topology>
    </subcellularLocation>
</comment>
<dbReference type="Gene3D" id="3.40.50.11660">
    <property type="entry name" value="Glycosyl transferase family 10, C-terminal domain"/>
    <property type="match status" value="1"/>
</dbReference>
<keyword evidence="4 11" id="KW-0328">Glycosyltransferase</keyword>
<proteinExistence type="inferred from homology"/>
<evidence type="ECO:0000256" key="7">
    <source>
        <dbReference type="ARBA" id="ARBA00022968"/>
    </source>
</evidence>
<accession>A0A2G8L702</accession>
<reference evidence="14 15" key="1">
    <citation type="journal article" date="2017" name="PLoS Biol.">
        <title>The sea cucumber genome provides insights into morphological evolution and visceral regeneration.</title>
        <authorList>
            <person name="Zhang X."/>
            <person name="Sun L."/>
            <person name="Yuan J."/>
            <person name="Sun Y."/>
            <person name="Gao Y."/>
            <person name="Zhang L."/>
            <person name="Li S."/>
            <person name="Dai H."/>
            <person name="Hamel J.F."/>
            <person name="Liu C."/>
            <person name="Yu Y."/>
            <person name="Liu S."/>
            <person name="Lin W."/>
            <person name="Guo K."/>
            <person name="Jin S."/>
            <person name="Xu P."/>
            <person name="Storey K.B."/>
            <person name="Huan P."/>
            <person name="Zhang T."/>
            <person name="Zhou Y."/>
            <person name="Zhang J."/>
            <person name="Lin C."/>
            <person name="Li X."/>
            <person name="Xing L."/>
            <person name="Huo D."/>
            <person name="Sun M."/>
            <person name="Wang L."/>
            <person name="Mercier A."/>
            <person name="Li F."/>
            <person name="Yang H."/>
            <person name="Xiang J."/>
        </authorList>
    </citation>
    <scope>NUCLEOTIDE SEQUENCE [LARGE SCALE GENOMIC DNA]</scope>
    <source>
        <strain evidence="14">Shaxun</strain>
        <tissue evidence="14">Muscle</tissue>
    </source>
</reference>
<keyword evidence="9" id="KW-0472">Membrane</keyword>
<evidence type="ECO:0000256" key="4">
    <source>
        <dbReference type="ARBA" id="ARBA00022676"/>
    </source>
</evidence>
<dbReference type="InterPro" id="IPR001503">
    <property type="entry name" value="Glyco_trans_10"/>
</dbReference>
<evidence type="ECO:0000313" key="14">
    <source>
        <dbReference type="EMBL" id="PIK56042.1"/>
    </source>
</evidence>
<evidence type="ECO:0000256" key="9">
    <source>
        <dbReference type="ARBA" id="ARBA00023136"/>
    </source>
</evidence>
<dbReference type="GO" id="GO:0032580">
    <property type="term" value="C:Golgi cisterna membrane"/>
    <property type="evidence" value="ECO:0007669"/>
    <property type="project" value="UniProtKB-SubCell"/>
</dbReference>
<evidence type="ECO:0000256" key="8">
    <source>
        <dbReference type="ARBA" id="ARBA00022989"/>
    </source>
</evidence>
<dbReference type="Proteomes" id="UP000230750">
    <property type="component" value="Unassembled WGS sequence"/>
</dbReference>
<dbReference type="GO" id="GO:0046920">
    <property type="term" value="F:alpha-(1-&gt;3)-fucosyltransferase activity"/>
    <property type="evidence" value="ECO:0007669"/>
    <property type="project" value="TreeGrafter"/>
</dbReference>
<dbReference type="AlphaFoldDB" id="A0A2G8L702"/>
<keyword evidence="8" id="KW-1133">Transmembrane helix</keyword>
<comment type="similarity">
    <text evidence="3 11">Belongs to the glycosyltransferase 10 family.</text>
</comment>
<dbReference type="SUPFAM" id="SSF53756">
    <property type="entry name" value="UDP-Glycosyltransferase/glycogen phosphorylase"/>
    <property type="match status" value="1"/>
</dbReference>
<protein>
    <recommendedName>
        <fullName evidence="11">Fucosyltransferase</fullName>
        <ecNumber evidence="11">2.4.1.-</ecNumber>
    </recommendedName>
</protein>
<evidence type="ECO:0000259" key="13">
    <source>
        <dbReference type="Pfam" id="PF17039"/>
    </source>
</evidence>
<keyword evidence="6 11" id="KW-0812">Transmembrane</keyword>